<feature type="transmembrane region" description="Helical" evidence="1">
    <location>
        <begin position="48"/>
        <end position="71"/>
    </location>
</feature>
<keyword evidence="1" id="KW-0812">Transmembrane</keyword>
<reference evidence="2" key="1">
    <citation type="submission" date="2018-05" db="EMBL/GenBank/DDBJ databases">
        <authorList>
            <person name="Lanie J.A."/>
            <person name="Ng W.-L."/>
            <person name="Kazmierczak K.M."/>
            <person name="Andrzejewski T.M."/>
            <person name="Davidsen T.M."/>
            <person name="Wayne K.J."/>
            <person name="Tettelin H."/>
            <person name="Glass J.I."/>
            <person name="Rusch D."/>
            <person name="Podicherti R."/>
            <person name="Tsui H.-C.T."/>
            <person name="Winkler M.E."/>
        </authorList>
    </citation>
    <scope>NUCLEOTIDE SEQUENCE</scope>
</reference>
<keyword evidence="1" id="KW-0472">Membrane</keyword>
<feature type="non-terminal residue" evidence="2">
    <location>
        <position position="1"/>
    </location>
</feature>
<dbReference type="EMBL" id="UINC01138454">
    <property type="protein sequence ID" value="SVD24404.1"/>
    <property type="molecule type" value="Genomic_DNA"/>
</dbReference>
<dbReference type="Pfam" id="PF04186">
    <property type="entry name" value="FxsA"/>
    <property type="match status" value="1"/>
</dbReference>
<evidence type="ECO:0000256" key="1">
    <source>
        <dbReference type="SAM" id="Phobius"/>
    </source>
</evidence>
<accession>A0A382TQP7</accession>
<protein>
    <recommendedName>
        <fullName evidence="3">FxsA cytoplasmic membrane protein</fullName>
    </recommendedName>
</protein>
<dbReference type="SUPFAM" id="SSF82866">
    <property type="entry name" value="Multidrug efflux transporter AcrB transmembrane domain"/>
    <property type="match status" value="1"/>
</dbReference>
<dbReference type="NCBIfam" id="NF008528">
    <property type="entry name" value="PRK11463.1-2"/>
    <property type="match status" value="1"/>
</dbReference>
<evidence type="ECO:0008006" key="3">
    <source>
        <dbReference type="Google" id="ProtNLM"/>
    </source>
</evidence>
<dbReference type="GO" id="GO:0016020">
    <property type="term" value="C:membrane"/>
    <property type="evidence" value="ECO:0007669"/>
    <property type="project" value="InterPro"/>
</dbReference>
<name>A0A382TQP7_9ZZZZ</name>
<dbReference type="PANTHER" id="PTHR35335">
    <property type="entry name" value="UPF0716 PROTEIN FXSA"/>
    <property type="match status" value="1"/>
</dbReference>
<feature type="transmembrane region" description="Helical" evidence="1">
    <location>
        <begin position="92"/>
        <end position="121"/>
    </location>
</feature>
<proteinExistence type="predicted"/>
<dbReference type="AlphaFoldDB" id="A0A382TQP7"/>
<dbReference type="InterPro" id="IPR007313">
    <property type="entry name" value="FxsA"/>
</dbReference>
<dbReference type="PANTHER" id="PTHR35335:SF1">
    <property type="entry name" value="UPF0716 PROTEIN FXSA"/>
    <property type="match status" value="1"/>
</dbReference>
<organism evidence="2">
    <name type="scientific">marine metagenome</name>
    <dbReference type="NCBI Taxonomy" id="408172"/>
    <lineage>
        <taxon>unclassified sequences</taxon>
        <taxon>metagenomes</taxon>
        <taxon>ecological metagenomes</taxon>
    </lineage>
</organism>
<sequence length="151" mass="16651">PVMLWLLLLFGSFNFLQVLKMSLPVMAFFALGTGVELYGLKFVSDSISILNTVSLVMLTFLIGIVISQSYGKEVFEKMQRHLKSREAPGDEALNGAVMGVAGMLLITPGAVTDIIGILIMIPLTRGMFKQIALNVTKNRIQSGQPYFFFKD</sequence>
<keyword evidence="1" id="KW-1133">Transmembrane helix</keyword>
<evidence type="ECO:0000313" key="2">
    <source>
        <dbReference type="EMBL" id="SVD24404.1"/>
    </source>
</evidence>
<gene>
    <name evidence="2" type="ORF">METZ01_LOCUS377258</name>
</gene>